<feature type="transmembrane region" description="Helical" evidence="1">
    <location>
        <begin position="238"/>
        <end position="258"/>
    </location>
</feature>
<name>A0A2H0WPU3_9BACT</name>
<keyword evidence="1" id="KW-0812">Transmembrane</keyword>
<dbReference type="Proteomes" id="UP000230775">
    <property type="component" value="Unassembled WGS sequence"/>
</dbReference>
<comment type="caution">
    <text evidence="3">The sequence shown here is derived from an EMBL/GenBank/DDBJ whole genome shotgun (WGS) entry which is preliminary data.</text>
</comment>
<dbReference type="AlphaFoldDB" id="A0A2H0WPU3"/>
<evidence type="ECO:0000256" key="1">
    <source>
        <dbReference type="SAM" id="Phobius"/>
    </source>
</evidence>
<feature type="transmembrane region" description="Helical" evidence="1">
    <location>
        <begin position="265"/>
        <end position="285"/>
    </location>
</feature>
<dbReference type="InterPro" id="IPR029044">
    <property type="entry name" value="Nucleotide-diphossugar_trans"/>
</dbReference>
<sequence>MKKIEVSVIIPVRTITPYVKETVFFLEKQTQKAFEIIIVTDGDEKINGAKVIASGEPTPAYKRNLGSTKARGEILAFLDDDSFPEADWLKNAIKIFEEGSQIASVCGPTLTPVSDNIFQKASGWVWASWLGSGGAGVYRNQVLSRREVVDFPSVNLLVRKEVFEKIGGFDIHHWPGEDTKLCLDIIKLNKKIVYDPGVLVYHHRRAVFLPHLKQISRYALRRGHFAKIFPETSFKIGYFFPSFFSYGLLLGILGAVIFPLLKYPVFLLLAVYFLLLFFSGLKVLLKEKNLFLTALVVFSIFLTHLVYGFLFPIGYFQKSLKTSAHKINLKEKTYIGG</sequence>
<dbReference type="SUPFAM" id="SSF53448">
    <property type="entry name" value="Nucleotide-diphospho-sugar transferases"/>
    <property type="match status" value="1"/>
</dbReference>
<dbReference type="PANTHER" id="PTHR43685">
    <property type="entry name" value="GLYCOSYLTRANSFERASE"/>
    <property type="match status" value="1"/>
</dbReference>
<dbReference type="PANTHER" id="PTHR43685:SF3">
    <property type="entry name" value="SLR2126 PROTEIN"/>
    <property type="match status" value="1"/>
</dbReference>
<organism evidence="3 4">
    <name type="scientific">Candidatus Shapirobacteria bacterium CG09_land_8_20_14_0_10_39_12</name>
    <dbReference type="NCBI Taxonomy" id="1974885"/>
    <lineage>
        <taxon>Bacteria</taxon>
        <taxon>Candidatus Shapironibacteriota</taxon>
    </lineage>
</organism>
<proteinExistence type="predicted"/>
<protein>
    <recommendedName>
        <fullName evidence="2">Glycosyltransferase 2-like domain-containing protein</fullName>
    </recommendedName>
</protein>
<feature type="transmembrane region" description="Helical" evidence="1">
    <location>
        <begin position="291"/>
        <end position="316"/>
    </location>
</feature>
<dbReference type="InterPro" id="IPR050834">
    <property type="entry name" value="Glycosyltransf_2"/>
</dbReference>
<reference evidence="4" key="1">
    <citation type="submission" date="2017-09" db="EMBL/GenBank/DDBJ databases">
        <title>Depth-based differentiation of microbial function through sediment-hosted aquifers and enrichment of novel symbionts in the deep terrestrial subsurface.</title>
        <authorList>
            <person name="Probst A.J."/>
            <person name="Ladd B."/>
            <person name="Jarett J.K."/>
            <person name="Geller-Mcgrath D.E."/>
            <person name="Sieber C.M.K."/>
            <person name="Emerson J.B."/>
            <person name="Anantharaman K."/>
            <person name="Thomas B.C."/>
            <person name="Malmstrom R."/>
            <person name="Stieglmeier M."/>
            <person name="Klingl A."/>
            <person name="Woyke T."/>
            <person name="Ryan C.M."/>
            <person name="Banfield J.F."/>
        </authorList>
    </citation>
    <scope>NUCLEOTIDE SEQUENCE [LARGE SCALE GENOMIC DNA]</scope>
</reference>
<dbReference type="EMBL" id="PEZI01000032">
    <property type="protein sequence ID" value="PIS14666.1"/>
    <property type="molecule type" value="Genomic_DNA"/>
</dbReference>
<dbReference type="InterPro" id="IPR001173">
    <property type="entry name" value="Glyco_trans_2-like"/>
</dbReference>
<keyword evidence="1" id="KW-0472">Membrane</keyword>
<dbReference type="Gene3D" id="3.90.550.10">
    <property type="entry name" value="Spore Coat Polysaccharide Biosynthesis Protein SpsA, Chain A"/>
    <property type="match status" value="1"/>
</dbReference>
<evidence type="ECO:0000313" key="3">
    <source>
        <dbReference type="EMBL" id="PIS14666.1"/>
    </source>
</evidence>
<evidence type="ECO:0000259" key="2">
    <source>
        <dbReference type="Pfam" id="PF00535"/>
    </source>
</evidence>
<evidence type="ECO:0000313" key="4">
    <source>
        <dbReference type="Proteomes" id="UP000230775"/>
    </source>
</evidence>
<feature type="domain" description="Glycosyltransferase 2-like" evidence="2">
    <location>
        <begin position="7"/>
        <end position="166"/>
    </location>
</feature>
<accession>A0A2H0WPU3</accession>
<gene>
    <name evidence="3" type="ORF">COT64_01435</name>
</gene>
<keyword evidence="1" id="KW-1133">Transmembrane helix</keyword>
<dbReference type="Pfam" id="PF00535">
    <property type="entry name" value="Glycos_transf_2"/>
    <property type="match status" value="1"/>
</dbReference>